<dbReference type="SMART" id="SM00487">
    <property type="entry name" value="DEXDc"/>
    <property type="match status" value="1"/>
</dbReference>
<keyword evidence="3" id="KW-0067">ATP-binding</keyword>
<dbReference type="PANTHER" id="PTHR45626">
    <property type="entry name" value="TRANSCRIPTION TERMINATION FACTOR 2-RELATED"/>
    <property type="match status" value="1"/>
</dbReference>
<dbReference type="PROSITE" id="PS51194">
    <property type="entry name" value="HELICASE_CTER"/>
    <property type="match status" value="1"/>
</dbReference>
<feature type="domain" description="Helicase ATP-binding" evidence="4">
    <location>
        <begin position="306"/>
        <end position="484"/>
    </location>
</feature>
<evidence type="ECO:0000256" key="2">
    <source>
        <dbReference type="ARBA" id="ARBA00022801"/>
    </source>
</evidence>
<name>A0ABY0FQ65_9PLEO</name>
<evidence type="ECO:0000256" key="1">
    <source>
        <dbReference type="ARBA" id="ARBA00022741"/>
    </source>
</evidence>
<evidence type="ECO:0000259" key="4">
    <source>
        <dbReference type="PROSITE" id="PS51192"/>
    </source>
</evidence>
<dbReference type="Pfam" id="PF00176">
    <property type="entry name" value="SNF2-rel_dom"/>
    <property type="match status" value="1"/>
</dbReference>
<sequence length="831" mass="94623">MDALPYSHKTLKRPYPFETDHAPIVHYKQPQHALDLTPNRESLYLLGSVIDVKAQARREACNFYQRTYSPGSNQHHVAFEVFARGDYFELLSDGKAFARLDKAFCGEARRLVGLEVRFQACLERKRWEEAIRPSRSFADGIVTFSVDVNVKSLMNHADKVGNILLSSGIFLQCPTQNPAGETYYNPQILQIEGFHEKPDDIVIEADDASTPVVIPDRPTQSNLKPSLNPQDHVEQILDSLSHTNILHEIRTDTSRIKSKLMKHQKMALDFIAQRESGRPSAELTFWRERRRKGEPYFQHVLTKSEAYELREARGGILADDMGLGKSLTMLSAIASSLQDAETFATEPSNVLTPSRATLIVVPSTTLIDNWIDEIHTHTYPHKVTFHKHLSAERHAETHLLLEKDVVFTTYATALEDTKKTPSPLSRVHWFRIVLDEAHKIRNQKTKMFKAIQELPAHRRWCLTGTPIQNRLEDLGSLVAFLRLTELARMSTFRTYVIAPTLTDRFTNLQTVLRTICLRRTRDILGLPRPIALPRLIKFSDEERRQYTELYEHYKRQVQMAVSGNDKFASTTLQSIHKLRIFCNNGPRGTRDELIESDDEMLSYLVQLGENVCAKCTNSVLSIDKVEGRDRDFATHIETQGLSSEMSEALLPHPSKLLALLDDIKGAPRNKCIVFSAWKKTLDLTAKLLNEAGLKNDMIYGSLSLKQRIKVLKDFKSPFGPNILLMTLGTGAEGLNLTVATHIYLLEPQWNPFVELQAMARAQRIGQTKQVVCVRYVTERTIEQSDVLNRQKTKTRLAGGGFKDQNMNDSLQFFGVNATHMQNNATRYRRHA</sequence>
<dbReference type="InterPro" id="IPR014001">
    <property type="entry name" value="Helicase_ATP-bd"/>
</dbReference>
<dbReference type="EMBL" id="PDXF01000140">
    <property type="protein sequence ID" value="RYN86507.1"/>
    <property type="molecule type" value="Genomic_DNA"/>
</dbReference>
<dbReference type="InterPro" id="IPR027417">
    <property type="entry name" value="P-loop_NTPase"/>
</dbReference>
<dbReference type="InterPro" id="IPR049730">
    <property type="entry name" value="SNF2/RAD54-like_C"/>
</dbReference>
<keyword evidence="1" id="KW-0547">Nucleotide-binding</keyword>
<dbReference type="CDD" id="cd18008">
    <property type="entry name" value="DEXDc_SHPRH-like"/>
    <property type="match status" value="1"/>
</dbReference>
<dbReference type="InterPro" id="IPR000330">
    <property type="entry name" value="SNF2_N"/>
</dbReference>
<feature type="domain" description="Helicase C-terminal" evidence="5">
    <location>
        <begin position="655"/>
        <end position="809"/>
    </location>
</feature>
<dbReference type="Proteomes" id="UP000293195">
    <property type="component" value="Unassembled WGS sequence"/>
</dbReference>
<accession>A0ABY0FQ65</accession>
<dbReference type="SMART" id="SM00490">
    <property type="entry name" value="HELICc"/>
    <property type="match status" value="1"/>
</dbReference>
<dbReference type="Gene3D" id="3.40.50.10810">
    <property type="entry name" value="Tandem AAA-ATPase domain"/>
    <property type="match status" value="1"/>
</dbReference>
<dbReference type="PROSITE" id="PS51192">
    <property type="entry name" value="HELICASE_ATP_BIND_1"/>
    <property type="match status" value="1"/>
</dbReference>
<evidence type="ECO:0000256" key="3">
    <source>
        <dbReference type="ARBA" id="ARBA00022840"/>
    </source>
</evidence>
<dbReference type="PANTHER" id="PTHR45626:SF52">
    <property type="entry name" value="SINGLE-STRANDED DNA-DEPENDENT ATPASE (EUROFUNG)"/>
    <property type="match status" value="1"/>
</dbReference>
<gene>
    <name evidence="6" type="ORF">AA0119_g12827</name>
</gene>
<reference evidence="7" key="1">
    <citation type="journal article" date="2019" name="bioRxiv">
        <title>Genomics, evolutionary history and diagnostics of the Alternaria alternata species group including apple and Asian pear pathotypes.</title>
        <authorList>
            <person name="Armitage A.D."/>
            <person name="Cockerton H.M."/>
            <person name="Sreenivasaprasad S."/>
            <person name="Woodhall J.W."/>
            <person name="Lane C.R."/>
            <person name="Harrison R.J."/>
            <person name="Clarkson J.P."/>
        </authorList>
    </citation>
    <scope>NUCLEOTIDE SEQUENCE [LARGE SCALE GENOMIC DNA]</scope>
    <source>
        <strain evidence="7">FERA 635</strain>
    </source>
</reference>
<dbReference type="Gene3D" id="3.40.50.300">
    <property type="entry name" value="P-loop containing nucleotide triphosphate hydrolases"/>
    <property type="match status" value="1"/>
</dbReference>
<evidence type="ECO:0000259" key="5">
    <source>
        <dbReference type="PROSITE" id="PS51194"/>
    </source>
</evidence>
<keyword evidence="2" id="KW-0378">Hydrolase</keyword>
<organism evidence="6 7">
    <name type="scientific">Alternaria tenuissima</name>
    <dbReference type="NCBI Taxonomy" id="119927"/>
    <lineage>
        <taxon>Eukaryota</taxon>
        <taxon>Fungi</taxon>
        <taxon>Dikarya</taxon>
        <taxon>Ascomycota</taxon>
        <taxon>Pezizomycotina</taxon>
        <taxon>Dothideomycetes</taxon>
        <taxon>Pleosporomycetidae</taxon>
        <taxon>Pleosporales</taxon>
        <taxon>Pleosporineae</taxon>
        <taxon>Pleosporaceae</taxon>
        <taxon>Alternaria</taxon>
        <taxon>Alternaria sect. Alternaria</taxon>
        <taxon>Alternaria alternata complex</taxon>
    </lineage>
</organism>
<dbReference type="CDD" id="cd18793">
    <property type="entry name" value="SF2_C_SNF"/>
    <property type="match status" value="1"/>
</dbReference>
<proteinExistence type="predicted"/>
<dbReference type="InterPro" id="IPR038718">
    <property type="entry name" value="SNF2-like_sf"/>
</dbReference>
<dbReference type="Pfam" id="PF00271">
    <property type="entry name" value="Helicase_C"/>
    <property type="match status" value="1"/>
</dbReference>
<comment type="caution">
    <text evidence="6">The sequence shown here is derived from an EMBL/GenBank/DDBJ whole genome shotgun (WGS) entry which is preliminary data.</text>
</comment>
<dbReference type="InterPro" id="IPR050628">
    <property type="entry name" value="SNF2_RAD54_helicase_TF"/>
</dbReference>
<evidence type="ECO:0000313" key="7">
    <source>
        <dbReference type="Proteomes" id="UP000293195"/>
    </source>
</evidence>
<keyword evidence="7" id="KW-1185">Reference proteome</keyword>
<protein>
    <submittedName>
        <fullName evidence="6">Uncharacterized protein</fullName>
    </submittedName>
</protein>
<evidence type="ECO:0000313" key="6">
    <source>
        <dbReference type="EMBL" id="RYN86507.1"/>
    </source>
</evidence>
<dbReference type="InterPro" id="IPR001650">
    <property type="entry name" value="Helicase_C-like"/>
</dbReference>
<dbReference type="SUPFAM" id="SSF52540">
    <property type="entry name" value="P-loop containing nucleoside triphosphate hydrolases"/>
    <property type="match status" value="2"/>
</dbReference>